<dbReference type="PANTHER" id="PTHR24064">
    <property type="entry name" value="SOLUTE CARRIER FAMILY 22 MEMBER"/>
    <property type="match status" value="1"/>
</dbReference>
<dbReference type="GeneID" id="117240820"/>
<dbReference type="Pfam" id="PF00083">
    <property type="entry name" value="Sugar_tr"/>
    <property type="match status" value="1"/>
</dbReference>
<feature type="domain" description="Major facilitator superfamily (MFS) profile" evidence="7">
    <location>
        <begin position="132"/>
        <end position="553"/>
    </location>
</feature>
<keyword evidence="3 5" id="KW-1133">Transmembrane helix</keyword>
<gene>
    <name evidence="9" type="primary">LOC117240820</name>
</gene>
<feature type="transmembrane region" description="Helical" evidence="5">
    <location>
        <begin position="298"/>
        <end position="317"/>
    </location>
</feature>
<dbReference type="InterPro" id="IPR020846">
    <property type="entry name" value="MFS_dom"/>
</dbReference>
<dbReference type="AlphaFoldDB" id="A0A6J3LAV3"/>
<evidence type="ECO:0000256" key="2">
    <source>
        <dbReference type="ARBA" id="ARBA00022692"/>
    </source>
</evidence>
<dbReference type="PROSITE" id="PS00216">
    <property type="entry name" value="SUGAR_TRANSPORT_1"/>
    <property type="match status" value="1"/>
</dbReference>
<feature type="transmembrane region" description="Helical" evidence="5">
    <location>
        <begin position="442"/>
        <end position="462"/>
    </location>
</feature>
<dbReference type="GO" id="GO:0016020">
    <property type="term" value="C:membrane"/>
    <property type="evidence" value="ECO:0007669"/>
    <property type="project" value="UniProtKB-SubCell"/>
</dbReference>
<feature type="transmembrane region" description="Helical" evidence="5">
    <location>
        <begin position="525"/>
        <end position="548"/>
    </location>
</feature>
<keyword evidence="8" id="KW-1185">Reference proteome</keyword>
<protein>
    <submittedName>
        <fullName evidence="9">Carcinine transporter-like isoform X1</fullName>
    </submittedName>
</protein>
<dbReference type="SUPFAM" id="SSF103473">
    <property type="entry name" value="MFS general substrate transporter"/>
    <property type="match status" value="1"/>
</dbReference>
<accession>A0A6J3LAV3</accession>
<comment type="subcellular location">
    <subcellularLocation>
        <location evidence="1">Membrane</location>
        <topology evidence="1">Multi-pass membrane protein</topology>
    </subcellularLocation>
</comment>
<dbReference type="InterPro" id="IPR005829">
    <property type="entry name" value="Sugar_transporter_CS"/>
</dbReference>
<dbReference type="InterPro" id="IPR036259">
    <property type="entry name" value="MFS_trans_sf"/>
</dbReference>
<feature type="transmembrane region" description="Helical" evidence="5">
    <location>
        <begin position="180"/>
        <end position="203"/>
    </location>
</feature>
<name>A0A6J3LAV3_9HYME</name>
<evidence type="ECO:0000256" key="4">
    <source>
        <dbReference type="ARBA" id="ARBA00023136"/>
    </source>
</evidence>
<keyword evidence="4 5" id="KW-0472">Membrane</keyword>
<dbReference type="GO" id="GO:0022857">
    <property type="term" value="F:transmembrane transporter activity"/>
    <property type="evidence" value="ECO:0007669"/>
    <property type="project" value="InterPro"/>
</dbReference>
<feature type="transmembrane region" description="Helical" evidence="5">
    <location>
        <begin position="210"/>
        <end position="228"/>
    </location>
</feature>
<evidence type="ECO:0000256" key="3">
    <source>
        <dbReference type="ARBA" id="ARBA00022989"/>
    </source>
</evidence>
<feature type="transmembrane region" description="Helical" evidence="5">
    <location>
        <begin position="381"/>
        <end position="399"/>
    </location>
</feature>
<reference evidence="9" key="1">
    <citation type="submission" date="2025-08" db="UniProtKB">
        <authorList>
            <consortium name="RefSeq"/>
        </authorList>
    </citation>
    <scope>IDENTIFICATION</scope>
    <source>
        <tissue evidence="9">Muscle</tissue>
    </source>
</reference>
<evidence type="ECO:0000256" key="1">
    <source>
        <dbReference type="ARBA" id="ARBA00004141"/>
    </source>
</evidence>
<feature type="chain" id="PRO_5026965141" evidence="6">
    <location>
        <begin position="19"/>
        <end position="594"/>
    </location>
</feature>
<evidence type="ECO:0000313" key="9">
    <source>
        <dbReference type="RefSeq" id="XP_033362743.1"/>
    </source>
</evidence>
<feature type="transmembrane region" description="Helical" evidence="5">
    <location>
        <begin position="269"/>
        <end position="292"/>
    </location>
</feature>
<dbReference type="KEGG" id="bvk:117240820"/>
<dbReference type="Proteomes" id="UP000504631">
    <property type="component" value="Unplaced"/>
</dbReference>
<organism evidence="8 9">
    <name type="scientific">Bombus vosnesenskii</name>
    <dbReference type="NCBI Taxonomy" id="207650"/>
    <lineage>
        <taxon>Eukaryota</taxon>
        <taxon>Metazoa</taxon>
        <taxon>Ecdysozoa</taxon>
        <taxon>Arthropoda</taxon>
        <taxon>Hexapoda</taxon>
        <taxon>Insecta</taxon>
        <taxon>Pterygota</taxon>
        <taxon>Neoptera</taxon>
        <taxon>Endopterygota</taxon>
        <taxon>Hymenoptera</taxon>
        <taxon>Apocrita</taxon>
        <taxon>Aculeata</taxon>
        <taxon>Apoidea</taxon>
        <taxon>Anthophila</taxon>
        <taxon>Apidae</taxon>
        <taxon>Bombus</taxon>
        <taxon>Pyrobombus</taxon>
    </lineage>
</organism>
<evidence type="ECO:0000256" key="5">
    <source>
        <dbReference type="SAM" id="Phobius"/>
    </source>
</evidence>
<evidence type="ECO:0000256" key="6">
    <source>
        <dbReference type="SAM" id="SignalP"/>
    </source>
</evidence>
<dbReference type="InterPro" id="IPR005828">
    <property type="entry name" value="MFS_sugar_transport-like"/>
</dbReference>
<feature type="transmembrane region" description="Helical" evidence="5">
    <location>
        <begin position="234"/>
        <end position="257"/>
    </location>
</feature>
<feature type="transmembrane region" description="Helical" evidence="5">
    <location>
        <begin position="411"/>
        <end position="435"/>
    </location>
</feature>
<dbReference type="PROSITE" id="PS50850">
    <property type="entry name" value="MFS"/>
    <property type="match status" value="1"/>
</dbReference>
<feature type="signal peptide" evidence="6">
    <location>
        <begin position="1"/>
        <end position="18"/>
    </location>
</feature>
<dbReference type="Gene3D" id="1.20.1250.20">
    <property type="entry name" value="MFS general substrate transporter like domains"/>
    <property type="match status" value="1"/>
</dbReference>
<keyword evidence="2 5" id="KW-0812">Transmembrane</keyword>
<keyword evidence="6" id="KW-0732">Signal</keyword>
<sequence length="594" mass="67456">MTVLLLLSTPVTVKPIACVEMKDEKSNSILPTEATRLRPRLESFDDVLPYVGDYGRYQWLLLLSLLPYGATYAFLYFSQFFITIIPTEHWCRIDELVNSNFTEEERIKIAIPVTNVYPYYEQCQRKDVNFTELLKSDKSLSSSGFQTNKTIKCTQWEYNFTQIPYPSTGTELDWVCDREYLVSTAQAIFFCGSIIGGFLVGWIADHKGRIPALMFCNGIALFASIFTASANSFWSFAVCRFLTGLAFDNCINIPLIIVLEYMAVSKRTLVVNIAFGVYFAVASTILPWIAYYIANWRYFTYVTAIPLLSVAITPWILPENARWYVSNGMMDKVVEKLRRIARINRRNPDSRIYDILVSNMEAPDKIQESATLLDLFKTPRLARNTILLVAFWCFTLISFDDHVYSLKLIQSSVFVSFSIACATELPAGLLLALLLDRWGRRLCGFLTMAMTCVLSIAELMLHSMLAKLVMSILSRFCLNMAANVGLQYAAELLPTPVRSQGVSFIHIFGIVAHSLAPYITDSAAIWEGFPMLIISTVSFFGAALVLFLPETVGQNLPQTIKQGEEFGRDQHFWSLPCYHKTHFNGHQHYHSCER</sequence>
<evidence type="ECO:0000259" key="7">
    <source>
        <dbReference type="PROSITE" id="PS50850"/>
    </source>
</evidence>
<dbReference type="RefSeq" id="XP_033362743.1">
    <property type="nucleotide sequence ID" value="XM_033506852.1"/>
</dbReference>
<proteinExistence type="predicted"/>
<evidence type="ECO:0000313" key="8">
    <source>
        <dbReference type="Proteomes" id="UP000504631"/>
    </source>
</evidence>